<protein>
    <submittedName>
        <fullName evidence="4">T9SS type A sorting domain-containing protein</fullName>
    </submittedName>
</protein>
<evidence type="ECO:0000256" key="1">
    <source>
        <dbReference type="ARBA" id="ARBA00022729"/>
    </source>
</evidence>
<evidence type="ECO:0000313" key="5">
    <source>
        <dbReference type="Proteomes" id="UP001204439"/>
    </source>
</evidence>
<dbReference type="RefSeq" id="WP_063968307.1">
    <property type="nucleotide sequence ID" value="NZ_JAMXLT020000016.1"/>
</dbReference>
<accession>A0ABU4JHU3</accession>
<gene>
    <name evidence="4" type="ORF">NG800_010000</name>
</gene>
<dbReference type="EMBL" id="JAMXLT020000016">
    <property type="protein sequence ID" value="MDW8549244.1"/>
    <property type="molecule type" value="Genomic_DNA"/>
</dbReference>
<dbReference type="Pfam" id="PF18962">
    <property type="entry name" value="Por_Secre_tail"/>
    <property type="match status" value="1"/>
</dbReference>
<dbReference type="InterPro" id="IPR026444">
    <property type="entry name" value="Secre_tail"/>
</dbReference>
<feature type="signal peptide" evidence="2">
    <location>
        <begin position="1"/>
        <end position="19"/>
    </location>
</feature>
<dbReference type="Proteomes" id="UP001204439">
    <property type="component" value="Unassembled WGS sequence"/>
</dbReference>
<organism evidence="4 5">
    <name type="scientific">Epilithonimonas ginsengisoli</name>
    <dbReference type="NCBI Taxonomy" id="1245592"/>
    <lineage>
        <taxon>Bacteria</taxon>
        <taxon>Pseudomonadati</taxon>
        <taxon>Bacteroidota</taxon>
        <taxon>Flavobacteriia</taxon>
        <taxon>Flavobacteriales</taxon>
        <taxon>Weeksellaceae</taxon>
        <taxon>Chryseobacterium group</taxon>
        <taxon>Epilithonimonas</taxon>
    </lineage>
</organism>
<feature type="chain" id="PRO_5045057111" evidence="2">
    <location>
        <begin position="20"/>
        <end position="354"/>
    </location>
</feature>
<evidence type="ECO:0000259" key="3">
    <source>
        <dbReference type="Pfam" id="PF18962"/>
    </source>
</evidence>
<keyword evidence="1 2" id="KW-0732">Signal</keyword>
<evidence type="ECO:0000313" key="4">
    <source>
        <dbReference type="EMBL" id="MDW8549244.1"/>
    </source>
</evidence>
<sequence length="354" mass="37285">MKKILFSCLLASASGLFFGQSVFTDNFEAATLGNLGTDITGVTAGQGGWYITAAAAATNSAASNFQVENNTAVHGKVLSILGSAGPTGTKQINQNNKLVSVWGTRTPGNDILTYEFDVFSGATTTSQNTGRVYLWDGSAANKCVIGFALNMATKQHTLVAYIDPAEVNPSETGEVGNWGFTFNTALEANTWYKVGLAWDSVTGEIAYKIINETTGAVVIDQFYNGAGVGAVPNLANIQVLAVPNTTVIANTVAANLLFDNIQLKATDSIDLLAVGDVVDTKSKLSVYPNPFTDVLKISDVKGVKSVSVNDISGRQVKTLAPSAELNLSSLKSGLYIVNLQMEDGSVKSFKAIKK</sequence>
<keyword evidence="5" id="KW-1185">Reference proteome</keyword>
<feature type="domain" description="Secretion system C-terminal sorting" evidence="3">
    <location>
        <begin position="286"/>
        <end position="346"/>
    </location>
</feature>
<proteinExistence type="predicted"/>
<dbReference type="NCBIfam" id="TIGR04183">
    <property type="entry name" value="Por_Secre_tail"/>
    <property type="match status" value="1"/>
</dbReference>
<comment type="caution">
    <text evidence="4">The sequence shown here is derived from an EMBL/GenBank/DDBJ whole genome shotgun (WGS) entry which is preliminary data.</text>
</comment>
<evidence type="ECO:0000256" key="2">
    <source>
        <dbReference type="SAM" id="SignalP"/>
    </source>
</evidence>
<name>A0ABU4JHU3_9FLAO</name>
<reference evidence="4 5" key="1">
    <citation type="submission" date="2023-11" db="EMBL/GenBank/DDBJ databases">
        <title>First isolation, identification, and characterization of non-pathogenic Epilithonimonas ginsengisoli isolated from diseased farmed rainbow trout (Oncorhynchus mykiss) in Chile.</title>
        <authorList>
            <person name="Miranda C.D."/>
            <person name="Irgang R."/>
            <person name="Concha C."/>
            <person name="Rojas R."/>
            <person name="Avendano R."/>
        </authorList>
    </citation>
    <scope>NUCLEOTIDE SEQUENCE [LARGE SCALE GENOMIC DNA]</scope>
    <source>
        <strain evidence="4 5">FP99</strain>
    </source>
</reference>